<dbReference type="PROSITE" id="PS50893">
    <property type="entry name" value="ABC_TRANSPORTER_2"/>
    <property type="match status" value="1"/>
</dbReference>
<keyword evidence="11" id="KW-1185">Reference proteome</keyword>
<accession>A0A1M6MEF5</accession>
<protein>
    <submittedName>
        <fullName evidence="10">Cobalt/nickel transport system ATP-binding protein</fullName>
    </submittedName>
</protein>
<dbReference type="AlphaFoldDB" id="A0A1M6MEF5"/>
<dbReference type="PANTHER" id="PTHR43553:SF24">
    <property type="entry name" value="ENERGY-COUPLING FACTOR TRANSPORTER ATP-BINDING PROTEIN ECFA1"/>
    <property type="match status" value="1"/>
</dbReference>
<dbReference type="InterPro" id="IPR050095">
    <property type="entry name" value="ECF_ABC_transporter_ATP-bd"/>
</dbReference>
<dbReference type="GO" id="GO:0016887">
    <property type="term" value="F:ATP hydrolysis activity"/>
    <property type="evidence" value="ECO:0007669"/>
    <property type="project" value="InterPro"/>
</dbReference>
<keyword evidence="7" id="KW-1278">Translocase</keyword>
<comment type="subcellular location">
    <subcellularLocation>
        <location evidence="1">Cell membrane</location>
        <topology evidence="1">Peripheral membrane protein</topology>
    </subcellularLocation>
</comment>
<comment type="similarity">
    <text evidence="2">Belongs to the ABC transporter superfamily.</text>
</comment>
<name>A0A1M6MEF5_9FIRM</name>
<evidence type="ECO:0000256" key="2">
    <source>
        <dbReference type="ARBA" id="ARBA00005417"/>
    </source>
</evidence>
<dbReference type="STRING" id="1121950.SAMN02745243_01453"/>
<evidence type="ECO:0000313" key="11">
    <source>
        <dbReference type="Proteomes" id="UP000184301"/>
    </source>
</evidence>
<dbReference type="InterPro" id="IPR027417">
    <property type="entry name" value="P-loop_NTPase"/>
</dbReference>
<dbReference type="Gene3D" id="3.40.50.300">
    <property type="entry name" value="P-loop containing nucleotide triphosphate hydrolases"/>
    <property type="match status" value="1"/>
</dbReference>
<keyword evidence="3" id="KW-0813">Transport</keyword>
<dbReference type="GO" id="GO:0042626">
    <property type="term" value="F:ATPase-coupled transmembrane transporter activity"/>
    <property type="evidence" value="ECO:0007669"/>
    <property type="project" value="TreeGrafter"/>
</dbReference>
<dbReference type="Pfam" id="PF00005">
    <property type="entry name" value="ABC_tran"/>
    <property type="match status" value="1"/>
</dbReference>
<evidence type="ECO:0000256" key="8">
    <source>
        <dbReference type="ARBA" id="ARBA00023136"/>
    </source>
</evidence>
<dbReference type="Proteomes" id="UP000184301">
    <property type="component" value="Unassembled WGS sequence"/>
</dbReference>
<dbReference type="InterPro" id="IPR003439">
    <property type="entry name" value="ABC_transporter-like_ATP-bd"/>
</dbReference>
<gene>
    <name evidence="10" type="ORF">SAMN02745243_01453</name>
</gene>
<keyword evidence="8" id="KW-0472">Membrane</keyword>
<dbReference type="GO" id="GO:0043190">
    <property type="term" value="C:ATP-binding cassette (ABC) transporter complex"/>
    <property type="evidence" value="ECO:0007669"/>
    <property type="project" value="TreeGrafter"/>
</dbReference>
<feature type="domain" description="ABC transporter" evidence="9">
    <location>
        <begin position="6"/>
        <end position="236"/>
    </location>
</feature>
<evidence type="ECO:0000256" key="3">
    <source>
        <dbReference type="ARBA" id="ARBA00022448"/>
    </source>
</evidence>
<keyword evidence="6 10" id="KW-0067">ATP-binding</keyword>
<dbReference type="RefSeq" id="WP_073107616.1">
    <property type="nucleotide sequence ID" value="NZ_FQZY01000018.1"/>
</dbReference>
<dbReference type="InterPro" id="IPR003593">
    <property type="entry name" value="AAA+_ATPase"/>
</dbReference>
<dbReference type="PANTHER" id="PTHR43553">
    <property type="entry name" value="HEAVY METAL TRANSPORTER"/>
    <property type="match status" value="1"/>
</dbReference>
<dbReference type="EMBL" id="FQZY01000018">
    <property type="protein sequence ID" value="SHJ81861.1"/>
    <property type="molecule type" value="Genomic_DNA"/>
</dbReference>
<dbReference type="CDD" id="cd03225">
    <property type="entry name" value="ABC_cobalt_CbiO_domain1"/>
    <property type="match status" value="1"/>
</dbReference>
<evidence type="ECO:0000259" key="9">
    <source>
        <dbReference type="PROSITE" id="PS50893"/>
    </source>
</evidence>
<evidence type="ECO:0000313" key="10">
    <source>
        <dbReference type="EMBL" id="SHJ81861.1"/>
    </source>
</evidence>
<dbReference type="SMART" id="SM00382">
    <property type="entry name" value="AAA"/>
    <property type="match status" value="1"/>
</dbReference>
<dbReference type="FunFam" id="3.40.50.300:FF:000224">
    <property type="entry name" value="Energy-coupling factor transporter ATP-binding protein EcfA"/>
    <property type="match status" value="1"/>
</dbReference>
<dbReference type="PROSITE" id="PS00211">
    <property type="entry name" value="ABC_TRANSPORTER_1"/>
    <property type="match status" value="1"/>
</dbReference>
<evidence type="ECO:0000256" key="7">
    <source>
        <dbReference type="ARBA" id="ARBA00022967"/>
    </source>
</evidence>
<keyword evidence="5" id="KW-0547">Nucleotide-binding</keyword>
<dbReference type="InterPro" id="IPR017871">
    <property type="entry name" value="ABC_transporter-like_CS"/>
</dbReference>
<organism evidence="10 11">
    <name type="scientific">Hespellia stercorisuis DSM 15480</name>
    <dbReference type="NCBI Taxonomy" id="1121950"/>
    <lineage>
        <taxon>Bacteria</taxon>
        <taxon>Bacillati</taxon>
        <taxon>Bacillota</taxon>
        <taxon>Clostridia</taxon>
        <taxon>Lachnospirales</taxon>
        <taxon>Lachnospiraceae</taxon>
        <taxon>Hespellia</taxon>
    </lineage>
</organism>
<keyword evidence="4" id="KW-1003">Cell membrane</keyword>
<evidence type="ECO:0000256" key="6">
    <source>
        <dbReference type="ARBA" id="ARBA00022840"/>
    </source>
</evidence>
<evidence type="ECO:0000256" key="4">
    <source>
        <dbReference type="ARBA" id="ARBA00022475"/>
    </source>
</evidence>
<dbReference type="OrthoDB" id="9784332at2"/>
<dbReference type="InterPro" id="IPR015856">
    <property type="entry name" value="ABC_transpr_CbiO/EcfA_su"/>
</dbReference>
<dbReference type="GO" id="GO:0005524">
    <property type="term" value="F:ATP binding"/>
    <property type="evidence" value="ECO:0007669"/>
    <property type="project" value="UniProtKB-KW"/>
</dbReference>
<sequence>MSHIHIDMEHVNFSYEKNKKILDDITFTARERDCIGLIGANGVGKSTLLKLLVGLESGYEGSIRVEEIPVSSEMLPKIREKIGYVFQDSDSQLFMNNVYEDIAFAPRNYGLPEEEVVRCVEHAMQMTEIGHLREKSIYKLSGGEKKLVSIATILAMTPDIILMDEPTIALDPRNRRNLIHILNQFDHLKIIASHDLDMVMDTCSRVILMSDGKIVKDGDVMEILKDRELLEKNGLELPLGLQERKPQQ</sequence>
<evidence type="ECO:0000256" key="1">
    <source>
        <dbReference type="ARBA" id="ARBA00004202"/>
    </source>
</evidence>
<evidence type="ECO:0000256" key="5">
    <source>
        <dbReference type="ARBA" id="ARBA00022741"/>
    </source>
</evidence>
<reference evidence="10 11" key="1">
    <citation type="submission" date="2016-11" db="EMBL/GenBank/DDBJ databases">
        <authorList>
            <person name="Jaros S."/>
            <person name="Januszkiewicz K."/>
            <person name="Wedrychowicz H."/>
        </authorList>
    </citation>
    <scope>NUCLEOTIDE SEQUENCE [LARGE SCALE GENOMIC DNA]</scope>
    <source>
        <strain evidence="10 11">DSM 15480</strain>
    </source>
</reference>
<proteinExistence type="inferred from homology"/>
<dbReference type="SUPFAM" id="SSF52540">
    <property type="entry name" value="P-loop containing nucleoside triphosphate hydrolases"/>
    <property type="match status" value="1"/>
</dbReference>